<dbReference type="Gene3D" id="1.10.10.10">
    <property type="entry name" value="Winged helix-like DNA-binding domain superfamily/Winged helix DNA-binding domain"/>
    <property type="match status" value="1"/>
</dbReference>
<protein>
    <submittedName>
        <fullName evidence="8">RNA polymerase factor sigma-70</fullName>
    </submittedName>
</protein>
<dbReference type="Pfam" id="PF08281">
    <property type="entry name" value="Sigma70_r4_2"/>
    <property type="match status" value="1"/>
</dbReference>
<organism evidence="8 9">
    <name type="scientific">Clostridium intestinale URNW</name>
    <dbReference type="NCBI Taxonomy" id="1294142"/>
    <lineage>
        <taxon>Bacteria</taxon>
        <taxon>Bacillati</taxon>
        <taxon>Bacillota</taxon>
        <taxon>Clostridia</taxon>
        <taxon>Eubacteriales</taxon>
        <taxon>Clostridiaceae</taxon>
        <taxon>Clostridium</taxon>
    </lineage>
</organism>
<dbReference type="PATRIC" id="fig|1294142.3.peg.3057"/>
<reference evidence="8 9" key="1">
    <citation type="journal article" date="2013" name="Genome Announc.">
        <title>Draft Genome Sequence of the Hydrogen- and Ethanol-Producing Bacterium Clostridium intestinale Strain URNW.</title>
        <authorList>
            <person name="Lal S."/>
            <person name="Ramachandran U."/>
            <person name="Zhang X."/>
            <person name="Sparling R."/>
            <person name="Levin D.B."/>
        </authorList>
    </citation>
    <scope>NUCLEOTIDE SEQUENCE [LARGE SCALE GENOMIC DNA]</scope>
    <source>
        <strain evidence="8 9">URNW</strain>
    </source>
</reference>
<dbReference type="PANTHER" id="PTHR43133:SF8">
    <property type="entry name" value="RNA POLYMERASE SIGMA FACTOR HI_1459-RELATED"/>
    <property type="match status" value="1"/>
</dbReference>
<evidence type="ECO:0000313" key="9">
    <source>
        <dbReference type="Proteomes" id="UP000016721"/>
    </source>
</evidence>
<dbReference type="Gene3D" id="1.10.1740.10">
    <property type="match status" value="1"/>
</dbReference>
<dbReference type="InterPro" id="IPR039425">
    <property type="entry name" value="RNA_pol_sigma-70-like"/>
</dbReference>
<keyword evidence="2" id="KW-0805">Transcription regulation</keyword>
<evidence type="ECO:0000256" key="3">
    <source>
        <dbReference type="ARBA" id="ARBA00023082"/>
    </source>
</evidence>
<dbReference type="InterPro" id="IPR036388">
    <property type="entry name" value="WH-like_DNA-bd_sf"/>
</dbReference>
<evidence type="ECO:0000259" key="6">
    <source>
        <dbReference type="Pfam" id="PF04542"/>
    </source>
</evidence>
<dbReference type="GO" id="GO:0006352">
    <property type="term" value="P:DNA-templated transcription initiation"/>
    <property type="evidence" value="ECO:0007669"/>
    <property type="project" value="InterPro"/>
</dbReference>
<dbReference type="InterPro" id="IPR014284">
    <property type="entry name" value="RNA_pol_sigma-70_dom"/>
</dbReference>
<keyword evidence="4" id="KW-0238">DNA-binding</keyword>
<dbReference type="SUPFAM" id="SSF88659">
    <property type="entry name" value="Sigma3 and sigma4 domains of RNA polymerase sigma factors"/>
    <property type="match status" value="1"/>
</dbReference>
<accession>U2NKS7</accession>
<dbReference type="InterPro" id="IPR013324">
    <property type="entry name" value="RNA_pol_sigma_r3/r4-like"/>
</dbReference>
<evidence type="ECO:0000256" key="4">
    <source>
        <dbReference type="ARBA" id="ARBA00023125"/>
    </source>
</evidence>
<keyword evidence="3" id="KW-0731">Sigma factor</keyword>
<keyword evidence="9" id="KW-1185">Reference proteome</keyword>
<comment type="similarity">
    <text evidence="1">Belongs to the sigma-70 factor family. ECF subfamily.</text>
</comment>
<dbReference type="Proteomes" id="UP000016721">
    <property type="component" value="Unassembled WGS sequence"/>
</dbReference>
<dbReference type="HOGENOM" id="CLU_047691_9_7_9"/>
<dbReference type="SUPFAM" id="SSF88946">
    <property type="entry name" value="Sigma2 domain of RNA polymerase sigma factors"/>
    <property type="match status" value="1"/>
</dbReference>
<dbReference type="eggNOG" id="COG1595">
    <property type="taxonomic scope" value="Bacteria"/>
</dbReference>
<dbReference type="InterPro" id="IPR013249">
    <property type="entry name" value="RNA_pol_sigma70_r4_t2"/>
</dbReference>
<dbReference type="STRING" id="1294142.CINTURNW_2939"/>
<dbReference type="Pfam" id="PF04542">
    <property type="entry name" value="Sigma70_r2"/>
    <property type="match status" value="1"/>
</dbReference>
<dbReference type="EMBL" id="APJA01000014">
    <property type="protein sequence ID" value="ERK29748.1"/>
    <property type="molecule type" value="Genomic_DNA"/>
</dbReference>
<dbReference type="NCBIfam" id="TIGR02937">
    <property type="entry name" value="sigma70-ECF"/>
    <property type="match status" value="1"/>
</dbReference>
<keyword evidence="5" id="KW-0804">Transcription</keyword>
<dbReference type="InterPro" id="IPR007627">
    <property type="entry name" value="RNA_pol_sigma70_r2"/>
</dbReference>
<proteinExistence type="inferred from homology"/>
<dbReference type="RefSeq" id="WP_021802916.1">
    <property type="nucleotide sequence ID" value="NZ_KI273145.1"/>
</dbReference>
<dbReference type="GO" id="GO:0016987">
    <property type="term" value="F:sigma factor activity"/>
    <property type="evidence" value="ECO:0007669"/>
    <property type="project" value="UniProtKB-KW"/>
</dbReference>
<comment type="caution">
    <text evidence="8">The sequence shown here is derived from an EMBL/GenBank/DDBJ whole genome shotgun (WGS) entry which is preliminary data.</text>
</comment>
<evidence type="ECO:0000313" key="8">
    <source>
        <dbReference type="EMBL" id="ERK29748.1"/>
    </source>
</evidence>
<sequence>MEDKEIVQKIIEKDPKAIEDLINKYGKLIFGVINKILNSSNERWEIEECFNDILMTLWKNMYLYKEEKGKLINFIISVAKFKAIDYKRKIQKKNNVIELKEEVLRKEEFQDEIDINDQEGFYNLIKELKEKDKEIFIRRYLLDESMEKISKDLNLSKEYIYNKLSRGRKKIQRKIGGDLDVRSGTNK</sequence>
<dbReference type="PANTHER" id="PTHR43133">
    <property type="entry name" value="RNA POLYMERASE ECF-TYPE SIGMA FACTO"/>
    <property type="match status" value="1"/>
</dbReference>
<gene>
    <name evidence="8" type="ORF">CINTURNW_2939</name>
</gene>
<dbReference type="GO" id="GO:0003677">
    <property type="term" value="F:DNA binding"/>
    <property type="evidence" value="ECO:0007669"/>
    <property type="project" value="UniProtKB-KW"/>
</dbReference>
<name>U2NKS7_9CLOT</name>
<evidence type="ECO:0000256" key="5">
    <source>
        <dbReference type="ARBA" id="ARBA00023163"/>
    </source>
</evidence>
<feature type="domain" description="RNA polymerase sigma-70 region 2" evidence="6">
    <location>
        <begin position="21"/>
        <end position="91"/>
    </location>
</feature>
<dbReference type="AlphaFoldDB" id="U2NKS7"/>
<evidence type="ECO:0000259" key="7">
    <source>
        <dbReference type="Pfam" id="PF08281"/>
    </source>
</evidence>
<evidence type="ECO:0000256" key="1">
    <source>
        <dbReference type="ARBA" id="ARBA00010641"/>
    </source>
</evidence>
<evidence type="ECO:0000256" key="2">
    <source>
        <dbReference type="ARBA" id="ARBA00023015"/>
    </source>
</evidence>
<feature type="domain" description="RNA polymerase sigma factor 70 region 4 type 2" evidence="7">
    <location>
        <begin position="121"/>
        <end position="171"/>
    </location>
</feature>
<dbReference type="InterPro" id="IPR013325">
    <property type="entry name" value="RNA_pol_sigma_r2"/>
</dbReference>